<accession>A0A183SSJ6</accession>
<dbReference type="PANTHER" id="PTHR10083:SF328">
    <property type="entry name" value="TISSUE FACTOR PATHWAY INHIBITOR"/>
    <property type="match status" value="1"/>
</dbReference>
<dbReference type="Gene3D" id="4.10.410.10">
    <property type="entry name" value="Pancreatic trypsin inhibitor Kunitz domain"/>
    <property type="match status" value="2"/>
</dbReference>
<dbReference type="PROSITE" id="PS50279">
    <property type="entry name" value="BPTI_KUNITZ_2"/>
    <property type="match status" value="2"/>
</dbReference>
<keyword evidence="3" id="KW-1015">Disulfide bond</keyword>
<evidence type="ECO:0000259" key="4">
    <source>
        <dbReference type="PROSITE" id="PS50279"/>
    </source>
</evidence>
<dbReference type="Pfam" id="PF00014">
    <property type="entry name" value="Kunitz_BPTI"/>
    <property type="match status" value="2"/>
</dbReference>
<dbReference type="GO" id="GO:0004867">
    <property type="term" value="F:serine-type endopeptidase inhibitor activity"/>
    <property type="evidence" value="ECO:0007669"/>
    <property type="project" value="UniProtKB-KW"/>
</dbReference>
<dbReference type="WBParaSite" id="SSLN_0000743601-mRNA-1">
    <property type="protein sequence ID" value="SSLN_0000743601-mRNA-1"/>
    <property type="gene ID" value="SSLN_0000743601"/>
</dbReference>
<reference evidence="5" key="1">
    <citation type="submission" date="2016-06" db="UniProtKB">
        <authorList>
            <consortium name="WormBaseParasite"/>
        </authorList>
    </citation>
    <scope>IDENTIFICATION</scope>
</reference>
<dbReference type="InterPro" id="IPR036880">
    <property type="entry name" value="Kunitz_BPTI_sf"/>
</dbReference>
<feature type="domain" description="BPTI/Kunitz inhibitor" evidence="4">
    <location>
        <begin position="1"/>
        <end position="47"/>
    </location>
</feature>
<dbReference type="PANTHER" id="PTHR10083">
    <property type="entry name" value="KUNITZ-TYPE PROTEASE INHIBITOR-RELATED"/>
    <property type="match status" value="1"/>
</dbReference>
<dbReference type="CDD" id="cd00109">
    <property type="entry name" value="Kunitz-type"/>
    <property type="match status" value="1"/>
</dbReference>
<dbReference type="SMART" id="SM00131">
    <property type="entry name" value="KU"/>
    <property type="match status" value="2"/>
</dbReference>
<dbReference type="InterPro" id="IPR020901">
    <property type="entry name" value="Prtase_inh_Kunz-CS"/>
</dbReference>
<protein>
    <submittedName>
        <fullName evidence="5">Tissue factor pathway inhibitor</fullName>
    </submittedName>
</protein>
<feature type="domain" description="BPTI/Kunitz inhibitor" evidence="4">
    <location>
        <begin position="52"/>
        <end position="102"/>
    </location>
</feature>
<dbReference type="FunFam" id="4.10.410.10:FF:000005">
    <property type="entry name" value="Pancreatic trypsin inhibitor"/>
    <property type="match status" value="1"/>
</dbReference>
<evidence type="ECO:0000256" key="3">
    <source>
        <dbReference type="ARBA" id="ARBA00023157"/>
    </source>
</evidence>
<keyword evidence="1" id="KW-0646">Protease inhibitor</keyword>
<evidence type="ECO:0000313" key="5">
    <source>
        <dbReference type="WBParaSite" id="SSLN_0000743601-mRNA-1"/>
    </source>
</evidence>
<evidence type="ECO:0000256" key="2">
    <source>
        <dbReference type="ARBA" id="ARBA00022900"/>
    </source>
</evidence>
<evidence type="ECO:0000256" key="1">
    <source>
        <dbReference type="ARBA" id="ARBA00022690"/>
    </source>
</evidence>
<dbReference type="SUPFAM" id="SSF57362">
    <property type="entry name" value="BPTI-like"/>
    <property type="match status" value="2"/>
</dbReference>
<dbReference type="AlphaFoldDB" id="A0A183SSJ6"/>
<organism evidence="5">
    <name type="scientific">Schistocephalus solidus</name>
    <name type="common">Tapeworm</name>
    <dbReference type="NCBI Taxonomy" id="70667"/>
    <lineage>
        <taxon>Eukaryota</taxon>
        <taxon>Metazoa</taxon>
        <taxon>Spiralia</taxon>
        <taxon>Lophotrochozoa</taxon>
        <taxon>Platyhelminthes</taxon>
        <taxon>Cestoda</taxon>
        <taxon>Eucestoda</taxon>
        <taxon>Diphyllobothriidea</taxon>
        <taxon>Diphyllobothriidae</taxon>
        <taxon>Schistocephalus</taxon>
    </lineage>
</organism>
<dbReference type="PRINTS" id="PR00759">
    <property type="entry name" value="BASICPTASE"/>
</dbReference>
<dbReference type="PROSITE" id="PS00280">
    <property type="entry name" value="BPTI_KUNITZ_1"/>
    <property type="match status" value="1"/>
</dbReference>
<keyword evidence="2" id="KW-0722">Serine protease inhibitor</keyword>
<sequence length="105" mass="11712">LQTGDCYASVQRFGFDIFTKKCKEFTYGGCGANSNSFRTLRECQNMCRNEVCTLPLATGHCRAAFQRFGFEVSTGKCKPFIYGGCGGNGNNFETLKECQRMCEKP</sequence>
<dbReference type="InterPro" id="IPR002223">
    <property type="entry name" value="Kunitz_BPTI"/>
</dbReference>
<dbReference type="InterPro" id="IPR050098">
    <property type="entry name" value="TFPI/VKTCI-like"/>
</dbReference>
<name>A0A183SSJ6_SCHSO</name>
<dbReference type="GO" id="GO:0005615">
    <property type="term" value="C:extracellular space"/>
    <property type="evidence" value="ECO:0007669"/>
    <property type="project" value="TreeGrafter"/>
</dbReference>
<proteinExistence type="predicted"/>